<feature type="coiled-coil region" evidence="2">
    <location>
        <begin position="231"/>
        <end position="293"/>
    </location>
</feature>
<feature type="region of interest" description="Disordered" evidence="3">
    <location>
        <begin position="739"/>
        <end position="761"/>
    </location>
</feature>
<feature type="coiled-coil region" evidence="2">
    <location>
        <begin position="52"/>
        <end position="201"/>
    </location>
</feature>
<name>A0A2P5G1S7_TREOI</name>
<organism evidence="4 5">
    <name type="scientific">Trema orientale</name>
    <name type="common">Charcoal tree</name>
    <name type="synonym">Celtis orientalis</name>
    <dbReference type="NCBI Taxonomy" id="63057"/>
    <lineage>
        <taxon>Eukaryota</taxon>
        <taxon>Viridiplantae</taxon>
        <taxon>Streptophyta</taxon>
        <taxon>Embryophyta</taxon>
        <taxon>Tracheophyta</taxon>
        <taxon>Spermatophyta</taxon>
        <taxon>Magnoliopsida</taxon>
        <taxon>eudicotyledons</taxon>
        <taxon>Gunneridae</taxon>
        <taxon>Pentapetalae</taxon>
        <taxon>rosids</taxon>
        <taxon>fabids</taxon>
        <taxon>Rosales</taxon>
        <taxon>Cannabaceae</taxon>
        <taxon>Trema</taxon>
    </lineage>
</organism>
<dbReference type="AlphaFoldDB" id="A0A2P5G1S7"/>
<proteinExistence type="predicted"/>
<dbReference type="FunCoup" id="A0A2P5G1S7">
    <property type="interactions" value="625"/>
</dbReference>
<protein>
    <submittedName>
        <fullName evidence="4">Synaptonemal complex protein</fullName>
    </submittedName>
</protein>
<evidence type="ECO:0000313" key="5">
    <source>
        <dbReference type="Proteomes" id="UP000237000"/>
    </source>
</evidence>
<evidence type="ECO:0000256" key="1">
    <source>
        <dbReference type="ARBA" id="ARBA00023054"/>
    </source>
</evidence>
<evidence type="ECO:0000313" key="4">
    <source>
        <dbReference type="EMBL" id="POO03982.1"/>
    </source>
</evidence>
<keyword evidence="1 2" id="KW-0175">Coiled coil</keyword>
<dbReference type="EMBL" id="JXTC01000001">
    <property type="protein sequence ID" value="POO03982.1"/>
    <property type="molecule type" value="Genomic_DNA"/>
</dbReference>
<reference evidence="5" key="1">
    <citation type="submission" date="2016-06" db="EMBL/GenBank/DDBJ databases">
        <title>Parallel loss of symbiosis genes in relatives of nitrogen-fixing non-legume Parasponia.</title>
        <authorList>
            <person name="Van Velzen R."/>
            <person name="Holmer R."/>
            <person name="Bu F."/>
            <person name="Rutten L."/>
            <person name="Van Zeijl A."/>
            <person name="Liu W."/>
            <person name="Santuari L."/>
            <person name="Cao Q."/>
            <person name="Sharma T."/>
            <person name="Shen D."/>
            <person name="Roswanjaya Y."/>
            <person name="Wardhani T."/>
            <person name="Kalhor M.S."/>
            <person name="Jansen J."/>
            <person name="Van den Hoogen J."/>
            <person name="Gungor B."/>
            <person name="Hartog M."/>
            <person name="Hontelez J."/>
            <person name="Verver J."/>
            <person name="Yang W.-C."/>
            <person name="Schijlen E."/>
            <person name="Repin R."/>
            <person name="Schilthuizen M."/>
            <person name="Schranz E."/>
            <person name="Heidstra R."/>
            <person name="Miyata K."/>
            <person name="Fedorova E."/>
            <person name="Kohlen W."/>
            <person name="Bisseling T."/>
            <person name="Smit S."/>
            <person name="Geurts R."/>
        </authorList>
    </citation>
    <scope>NUCLEOTIDE SEQUENCE [LARGE SCALE GENOMIC DNA]</scope>
    <source>
        <strain evidence="5">cv. RG33-2</strain>
    </source>
</reference>
<gene>
    <name evidence="4" type="ORF">TorRG33x02_002860</name>
</gene>
<keyword evidence="5" id="KW-1185">Reference proteome</keyword>
<dbReference type="STRING" id="63057.A0A2P5G1S7"/>
<feature type="compositionally biased region" description="Basic and acidic residues" evidence="3">
    <location>
        <begin position="743"/>
        <end position="760"/>
    </location>
</feature>
<feature type="coiled-coil region" evidence="2">
    <location>
        <begin position="383"/>
        <end position="417"/>
    </location>
</feature>
<evidence type="ECO:0000256" key="2">
    <source>
        <dbReference type="SAM" id="Coils"/>
    </source>
</evidence>
<evidence type="ECO:0000256" key="3">
    <source>
        <dbReference type="SAM" id="MobiDB-lite"/>
    </source>
</evidence>
<dbReference type="PANTHER" id="PTHR23160">
    <property type="entry name" value="SYNAPTONEMAL COMPLEX PROTEIN-RELATED"/>
    <property type="match status" value="1"/>
</dbReference>
<dbReference type="Proteomes" id="UP000237000">
    <property type="component" value="Unassembled WGS sequence"/>
</dbReference>
<sequence length="880" mass="101843">MQKLGFPSMKSLDQLKSLTGSVSGTAKTFSFSSRPHTDSISSGSFANLKLTAEKLVKEQASVKTDLEMANNKLKKSMEHIRALEEKLQNAFNENAKLKVKQKEDEKMWNGLESKFLSTKTLCDQLTETLQQLASQVHDAEKDKEFFEGKLSTNAIALDDLNQQTNGLSLKLDSAGETIRNREKELQELKLEKEEMDKFYREEQCRTTNLMEEKDAIIKNFETTVAANRLTAESLNSKLGEVKLELKIKEDQINHLLTIKENLEKEKSDVQLLKDDLAKRLDTSLLEIKKLEALIHVFGSFLVEVDKTSLTFLDKFDQLNSLYNSCFKLVQEERDLATKYAKRQYDQLNDKFLLATSEKNALQLGNQDLNNKVIELQKVQESIMTRLSEEGNLARERIQKLESEAETLVSKKIESEKLISKLELEVDTLSECSRSSEKKMQDLVLKISALETENKNNIEKLESEMQKKVEEMDVLQREGEKREEHMDSLEKQVEQLRHIIEEKEQLILQYKEREMKLEQQFTENQVLLTAAESRLAEARKQYDVMLESKQLELSRHLKELSQRNDQAINDIRKKYEAEKLEIINMEKEKAEKVTREMEAKCDQKVAECKEESKQYLMRVQGEHASLVSRIQQDYDRKELSLKAIHSEELKRTQLEAENELKERMTTMRNEHETQIKTLRCQHEDEYRKLQDELDLQKSKEDQQRALLQLQWKVMGDKLQEDQEVNSKKDYSVSSIRIRNSASAKRSEHTLVRPENEEKDSSFLRATQTPVSKLLKKVENVGTGSVLSIPKHHKKASSSVTHHEYEVETSNGRTITKRRKTKSTVMFEDPSKRKKMNTPKANTPRRAVKGVREGAHPPPSNLGDLFREGSLDPYADDPYAFD</sequence>
<dbReference type="PANTHER" id="PTHR23160:SF3">
    <property type="entry name" value="SYNAPTONEMAL COMPLEX PROTEIN 1-RELATED"/>
    <property type="match status" value="1"/>
</dbReference>
<dbReference type="GO" id="GO:0007131">
    <property type="term" value="P:reciprocal meiotic recombination"/>
    <property type="evidence" value="ECO:0007669"/>
    <property type="project" value="TreeGrafter"/>
</dbReference>
<comment type="caution">
    <text evidence="4">The sequence shown here is derived from an EMBL/GenBank/DDBJ whole genome shotgun (WGS) entry which is preliminary data.</text>
</comment>
<feature type="coiled-coil region" evidence="2">
    <location>
        <begin position="446"/>
        <end position="606"/>
    </location>
</feature>
<accession>A0A2P5G1S7</accession>
<feature type="region of interest" description="Disordered" evidence="3">
    <location>
        <begin position="787"/>
        <end position="880"/>
    </location>
</feature>
<dbReference type="InParanoid" id="A0A2P5G1S7"/>
<feature type="coiled-coil region" evidence="2">
    <location>
        <begin position="641"/>
        <end position="680"/>
    </location>
</feature>
<dbReference type="OrthoDB" id="783434at2759"/>